<dbReference type="InterPro" id="IPR036388">
    <property type="entry name" value="WH-like_DNA-bd_sf"/>
</dbReference>
<dbReference type="Proteomes" id="UP000033633">
    <property type="component" value="Unassembled WGS sequence"/>
</dbReference>
<dbReference type="GO" id="GO:0006355">
    <property type="term" value="P:regulation of DNA-templated transcription"/>
    <property type="evidence" value="ECO:0007669"/>
    <property type="project" value="InterPro"/>
</dbReference>
<dbReference type="InterPro" id="IPR016032">
    <property type="entry name" value="Sig_transdc_resp-reg_C-effctor"/>
</dbReference>
<dbReference type="SUPFAM" id="SSF46894">
    <property type="entry name" value="C-terminal effector domain of the bipartite response regulators"/>
    <property type="match status" value="1"/>
</dbReference>
<dbReference type="SUPFAM" id="SSF75516">
    <property type="entry name" value="Pheromone-binding domain of LuxR-like quorum-sensing transcription factors"/>
    <property type="match status" value="1"/>
</dbReference>
<dbReference type="PATRIC" id="fig|265726.11.peg.486"/>
<keyword evidence="1" id="KW-0805">Transcription regulation</keyword>
<evidence type="ECO:0000256" key="2">
    <source>
        <dbReference type="ARBA" id="ARBA00023125"/>
    </source>
</evidence>
<evidence type="ECO:0000256" key="3">
    <source>
        <dbReference type="ARBA" id="ARBA00023163"/>
    </source>
</evidence>
<dbReference type="GO" id="GO:0003677">
    <property type="term" value="F:DNA binding"/>
    <property type="evidence" value="ECO:0007669"/>
    <property type="project" value="UniProtKB-KW"/>
</dbReference>
<dbReference type="RefSeq" id="WP_046218966.1">
    <property type="nucleotide sequence ID" value="NZ_JWYV01000001.1"/>
</dbReference>
<dbReference type="OrthoDB" id="9774661at2"/>
<gene>
    <name evidence="5" type="ORF">KY46_02240</name>
</gene>
<evidence type="ECO:0000313" key="6">
    <source>
        <dbReference type="Proteomes" id="UP000033633"/>
    </source>
</evidence>
<sequence length="241" mass="27463">MDKNTGFINWWLSVNAAFSSCTTNNEVIKKVSLEINKLGFDNFAYGKKQAVPFSRSKVYIFGTYPEAWLKRYQDKHYCQQDPSIASRASDQQFVIWQDDHHIKTHFIFEEAREWGINIGATLTLRSMDHSLCMLGVSRSDALINPDDKLMLKLKMRCLIELIEENSVKEGLDSLCQNEINLNNREEEILRWIADGKCSSAISDILGISENTVNYHIKNIQKKFGSTNRTLAAAYSAALGII</sequence>
<evidence type="ECO:0000313" key="5">
    <source>
        <dbReference type="EMBL" id="KKD01637.1"/>
    </source>
</evidence>
<proteinExistence type="predicted"/>
<dbReference type="InterPro" id="IPR036693">
    <property type="entry name" value="TF_LuxR_autoind-bd_dom_sf"/>
</dbReference>
<dbReference type="PANTHER" id="PTHR44688">
    <property type="entry name" value="DNA-BINDING TRANSCRIPTIONAL ACTIVATOR DEVR_DOSR"/>
    <property type="match status" value="1"/>
</dbReference>
<evidence type="ECO:0000256" key="1">
    <source>
        <dbReference type="ARBA" id="ARBA00023015"/>
    </source>
</evidence>
<evidence type="ECO:0000259" key="4">
    <source>
        <dbReference type="PROSITE" id="PS50043"/>
    </source>
</evidence>
<name>A0A0F5VII5_9GAMM</name>
<accession>A0A0F5VII5</accession>
<keyword evidence="6" id="KW-1185">Reference proteome</keyword>
<dbReference type="Pfam" id="PF00196">
    <property type="entry name" value="GerE"/>
    <property type="match status" value="1"/>
</dbReference>
<dbReference type="EMBL" id="JWYV01000001">
    <property type="protein sequence ID" value="KKD01637.1"/>
    <property type="molecule type" value="Genomic_DNA"/>
</dbReference>
<dbReference type="InterPro" id="IPR005143">
    <property type="entry name" value="TF_LuxR_autoind-bd_dom"/>
</dbReference>
<comment type="caution">
    <text evidence="5">The sequence shown here is derived from an EMBL/GenBank/DDBJ whole genome shotgun (WGS) entry which is preliminary data.</text>
</comment>
<dbReference type="PROSITE" id="PS50043">
    <property type="entry name" value="HTH_LUXR_2"/>
    <property type="match status" value="1"/>
</dbReference>
<dbReference type="AlphaFoldDB" id="A0A0F5VII5"/>
<dbReference type="Gene3D" id="1.10.10.10">
    <property type="entry name" value="Winged helix-like DNA-binding domain superfamily/Winged helix DNA-binding domain"/>
    <property type="match status" value="1"/>
</dbReference>
<feature type="domain" description="HTH luxR-type" evidence="4">
    <location>
        <begin position="174"/>
        <end position="239"/>
    </location>
</feature>
<dbReference type="STRING" id="265726.KY46_02240"/>
<dbReference type="CDD" id="cd06170">
    <property type="entry name" value="LuxR_C_like"/>
    <property type="match status" value="1"/>
</dbReference>
<reference evidence="5 6" key="1">
    <citation type="submission" date="2014-12" db="EMBL/GenBank/DDBJ databases">
        <title>Mercury Reductase activity and rhizosphere competence traits in the genome of root associated Photobacterium halotolerans MELD1.</title>
        <authorList>
            <person name="Mathew D.C."/>
            <person name="Huang C.-C."/>
        </authorList>
    </citation>
    <scope>NUCLEOTIDE SEQUENCE [LARGE SCALE GENOMIC DNA]</scope>
    <source>
        <strain evidence="5 6">MELD1</strain>
    </source>
</reference>
<dbReference type="SMART" id="SM00421">
    <property type="entry name" value="HTH_LUXR"/>
    <property type="match status" value="1"/>
</dbReference>
<dbReference type="InterPro" id="IPR000792">
    <property type="entry name" value="Tscrpt_reg_LuxR_C"/>
</dbReference>
<dbReference type="PRINTS" id="PR00038">
    <property type="entry name" value="HTHLUXR"/>
</dbReference>
<keyword evidence="3" id="KW-0804">Transcription</keyword>
<dbReference type="Pfam" id="PF03472">
    <property type="entry name" value="Autoind_bind"/>
    <property type="match status" value="1"/>
</dbReference>
<organism evidence="5 6">
    <name type="scientific">Photobacterium halotolerans</name>
    <dbReference type="NCBI Taxonomy" id="265726"/>
    <lineage>
        <taxon>Bacteria</taxon>
        <taxon>Pseudomonadati</taxon>
        <taxon>Pseudomonadota</taxon>
        <taxon>Gammaproteobacteria</taxon>
        <taxon>Vibrionales</taxon>
        <taxon>Vibrionaceae</taxon>
        <taxon>Photobacterium</taxon>
    </lineage>
</organism>
<dbReference type="PROSITE" id="PS51257">
    <property type="entry name" value="PROKAR_LIPOPROTEIN"/>
    <property type="match status" value="1"/>
</dbReference>
<dbReference type="PROSITE" id="PS00622">
    <property type="entry name" value="HTH_LUXR_1"/>
    <property type="match status" value="1"/>
</dbReference>
<keyword evidence="2" id="KW-0238">DNA-binding</keyword>
<dbReference type="Gene3D" id="3.30.450.80">
    <property type="entry name" value="Transcription factor LuxR-like, autoinducer-binding domain"/>
    <property type="match status" value="1"/>
</dbReference>
<protein>
    <recommendedName>
        <fullName evidence="4">HTH luxR-type domain-containing protein</fullName>
    </recommendedName>
</protein>
<dbReference type="PANTHER" id="PTHR44688:SF16">
    <property type="entry name" value="DNA-BINDING TRANSCRIPTIONAL ACTIVATOR DEVR_DOSR"/>
    <property type="match status" value="1"/>
</dbReference>